<evidence type="ECO:0000256" key="1">
    <source>
        <dbReference type="ARBA" id="ARBA00004651"/>
    </source>
</evidence>
<feature type="transmembrane region" description="Helical" evidence="7">
    <location>
        <begin position="214"/>
        <end position="231"/>
    </location>
</feature>
<dbReference type="GO" id="GO:0055085">
    <property type="term" value="P:transmembrane transport"/>
    <property type="evidence" value="ECO:0007669"/>
    <property type="project" value="InterPro"/>
</dbReference>
<gene>
    <name evidence="9" type="ORF">SAMN05446037_101050</name>
</gene>
<evidence type="ECO:0000313" key="9">
    <source>
        <dbReference type="EMBL" id="SNS44339.1"/>
    </source>
</evidence>
<feature type="transmembrane region" description="Helical" evidence="7">
    <location>
        <begin position="268"/>
        <end position="286"/>
    </location>
</feature>
<comment type="subcellular location">
    <subcellularLocation>
        <location evidence="1 7">Cell membrane</location>
        <topology evidence="1 7">Multi-pass membrane protein</topology>
    </subcellularLocation>
</comment>
<evidence type="ECO:0000259" key="8">
    <source>
        <dbReference type="PROSITE" id="PS50928"/>
    </source>
</evidence>
<evidence type="ECO:0000256" key="4">
    <source>
        <dbReference type="ARBA" id="ARBA00022692"/>
    </source>
</evidence>
<keyword evidence="10" id="KW-1185">Reference proteome</keyword>
<proteinExistence type="inferred from homology"/>
<keyword evidence="6 7" id="KW-0472">Membrane</keyword>
<dbReference type="PANTHER" id="PTHR43744">
    <property type="entry name" value="ABC TRANSPORTER PERMEASE PROTEIN MG189-RELATED-RELATED"/>
    <property type="match status" value="1"/>
</dbReference>
<keyword evidence="5 7" id="KW-1133">Transmembrane helix</keyword>
<dbReference type="RefSeq" id="WP_089283091.1">
    <property type="nucleotide sequence ID" value="NZ_FZOJ01000010.1"/>
</dbReference>
<dbReference type="OrthoDB" id="9787837at2"/>
<dbReference type="Pfam" id="PF00528">
    <property type="entry name" value="BPD_transp_1"/>
    <property type="match status" value="1"/>
</dbReference>
<sequence length="300" mass="34794">MEARERVQQSLRIRKKEGRIENSKNLEILKKGAKGLEISGLIILILIFGFPFLWMISTSLKSFSEIMIFPPKWIPDKLMFENYIRAWNSGPFLRYFFNSVLISISILILQFATMIPTAYAFARYEFKLKKLLFAITLLALMIPEQITFLPVYLQMSSWNLLRTYAPLILPFAASGFGVFLLRQTFMQVPDEIIEAARLDNASEWKIMWKIMMPMARPVLITFALFSFISQWNSYFWPLVMTNTQSLRTLPIGVAMLKDAEALTRWDTVMAGNMILIAPMLVIYFFAQKQIIKAFVYSGIK</sequence>
<dbReference type="PROSITE" id="PS50928">
    <property type="entry name" value="ABC_TM1"/>
    <property type="match status" value="1"/>
</dbReference>
<keyword evidence="3" id="KW-1003">Cell membrane</keyword>
<dbReference type="Proteomes" id="UP000198304">
    <property type="component" value="Unassembled WGS sequence"/>
</dbReference>
<evidence type="ECO:0000256" key="3">
    <source>
        <dbReference type="ARBA" id="ARBA00022475"/>
    </source>
</evidence>
<feature type="domain" description="ABC transmembrane type-1" evidence="8">
    <location>
        <begin position="96"/>
        <end position="286"/>
    </location>
</feature>
<dbReference type="SUPFAM" id="SSF161098">
    <property type="entry name" value="MetI-like"/>
    <property type="match status" value="1"/>
</dbReference>
<protein>
    <submittedName>
        <fullName evidence="9">Carbohydrate ABC transporter membrane protein 2, CUT1 family</fullName>
    </submittedName>
</protein>
<dbReference type="InterPro" id="IPR000515">
    <property type="entry name" value="MetI-like"/>
</dbReference>
<dbReference type="CDD" id="cd06261">
    <property type="entry name" value="TM_PBP2"/>
    <property type="match status" value="1"/>
</dbReference>
<organism evidence="9 10">
    <name type="scientific">Anaerovirgula multivorans</name>
    <dbReference type="NCBI Taxonomy" id="312168"/>
    <lineage>
        <taxon>Bacteria</taxon>
        <taxon>Bacillati</taxon>
        <taxon>Bacillota</taxon>
        <taxon>Clostridia</taxon>
        <taxon>Peptostreptococcales</taxon>
        <taxon>Natronincolaceae</taxon>
        <taxon>Anaerovirgula</taxon>
    </lineage>
</organism>
<evidence type="ECO:0000313" key="10">
    <source>
        <dbReference type="Proteomes" id="UP000198304"/>
    </source>
</evidence>
<feature type="transmembrane region" description="Helical" evidence="7">
    <location>
        <begin position="131"/>
        <end position="152"/>
    </location>
</feature>
<comment type="similarity">
    <text evidence="7">Belongs to the binding-protein-dependent transport system permease family.</text>
</comment>
<dbReference type="GO" id="GO:0005886">
    <property type="term" value="C:plasma membrane"/>
    <property type="evidence" value="ECO:0007669"/>
    <property type="project" value="UniProtKB-SubCell"/>
</dbReference>
<evidence type="ECO:0000256" key="5">
    <source>
        <dbReference type="ARBA" id="ARBA00022989"/>
    </source>
</evidence>
<evidence type="ECO:0000256" key="7">
    <source>
        <dbReference type="RuleBase" id="RU363032"/>
    </source>
</evidence>
<keyword evidence="2 7" id="KW-0813">Transport</keyword>
<name>A0A239EIF1_9FIRM</name>
<feature type="transmembrane region" description="Helical" evidence="7">
    <location>
        <begin position="164"/>
        <end position="181"/>
    </location>
</feature>
<dbReference type="AlphaFoldDB" id="A0A239EIF1"/>
<dbReference type="Gene3D" id="1.10.3720.10">
    <property type="entry name" value="MetI-like"/>
    <property type="match status" value="1"/>
</dbReference>
<dbReference type="PANTHER" id="PTHR43744:SF12">
    <property type="entry name" value="ABC TRANSPORTER PERMEASE PROTEIN MG189-RELATED"/>
    <property type="match status" value="1"/>
</dbReference>
<reference evidence="9 10" key="1">
    <citation type="submission" date="2017-06" db="EMBL/GenBank/DDBJ databases">
        <authorList>
            <person name="Kim H.J."/>
            <person name="Triplett B.A."/>
        </authorList>
    </citation>
    <scope>NUCLEOTIDE SEQUENCE [LARGE SCALE GENOMIC DNA]</scope>
    <source>
        <strain evidence="9 10">SCA</strain>
    </source>
</reference>
<accession>A0A239EIF1</accession>
<keyword evidence="4 7" id="KW-0812">Transmembrane</keyword>
<feature type="transmembrane region" description="Helical" evidence="7">
    <location>
        <begin position="95"/>
        <end position="119"/>
    </location>
</feature>
<dbReference type="InterPro" id="IPR035906">
    <property type="entry name" value="MetI-like_sf"/>
</dbReference>
<dbReference type="EMBL" id="FZOJ01000010">
    <property type="protein sequence ID" value="SNS44339.1"/>
    <property type="molecule type" value="Genomic_DNA"/>
</dbReference>
<feature type="transmembrane region" description="Helical" evidence="7">
    <location>
        <begin position="38"/>
        <end position="57"/>
    </location>
</feature>
<evidence type="ECO:0000256" key="2">
    <source>
        <dbReference type="ARBA" id="ARBA00022448"/>
    </source>
</evidence>
<evidence type="ECO:0000256" key="6">
    <source>
        <dbReference type="ARBA" id="ARBA00023136"/>
    </source>
</evidence>